<dbReference type="Gene3D" id="1.10.287.130">
    <property type="match status" value="1"/>
</dbReference>
<evidence type="ECO:0000313" key="14">
    <source>
        <dbReference type="Proteomes" id="UP000077412"/>
    </source>
</evidence>
<keyword evidence="5" id="KW-0547">Nucleotide-binding</keyword>
<keyword evidence="6" id="KW-0418">Kinase</keyword>
<keyword evidence="14" id="KW-1185">Reference proteome</keyword>
<feature type="domain" description="Histidine kinase" evidence="10">
    <location>
        <begin position="295"/>
        <end position="500"/>
    </location>
</feature>
<dbReference type="SMART" id="SM00086">
    <property type="entry name" value="PAC"/>
    <property type="match status" value="1"/>
</dbReference>
<dbReference type="GO" id="GO:0005524">
    <property type="term" value="F:ATP binding"/>
    <property type="evidence" value="ECO:0007669"/>
    <property type="project" value="UniProtKB-KW"/>
</dbReference>
<dbReference type="FunFam" id="1.10.287.130:FF:000040">
    <property type="entry name" value="PAS domain-containing sensor histidine kinase"/>
    <property type="match status" value="1"/>
</dbReference>
<feature type="domain" description="PAC" evidence="12">
    <location>
        <begin position="228"/>
        <end position="282"/>
    </location>
</feature>
<dbReference type="Pfam" id="PF02518">
    <property type="entry name" value="HATPase_c"/>
    <property type="match status" value="1"/>
</dbReference>
<dbReference type="InterPro" id="IPR036097">
    <property type="entry name" value="HisK_dim/P_sf"/>
</dbReference>
<evidence type="ECO:0000313" key="13">
    <source>
        <dbReference type="EMBL" id="ANX11475.1"/>
    </source>
</evidence>
<dbReference type="RefSeq" id="WP_066287339.1">
    <property type="nucleotide sequence ID" value="NZ_CP016761.1"/>
</dbReference>
<evidence type="ECO:0000256" key="1">
    <source>
        <dbReference type="ARBA" id="ARBA00000085"/>
    </source>
</evidence>
<evidence type="ECO:0000256" key="4">
    <source>
        <dbReference type="ARBA" id="ARBA00022679"/>
    </source>
</evidence>
<evidence type="ECO:0000256" key="7">
    <source>
        <dbReference type="ARBA" id="ARBA00022840"/>
    </source>
</evidence>
<dbReference type="SMART" id="SM00387">
    <property type="entry name" value="HATPase_c"/>
    <property type="match status" value="1"/>
</dbReference>
<evidence type="ECO:0000259" key="10">
    <source>
        <dbReference type="PROSITE" id="PS50109"/>
    </source>
</evidence>
<dbReference type="STRING" id="255247.ABE41_005600"/>
<feature type="domain" description="PAS" evidence="11">
    <location>
        <begin position="173"/>
        <end position="215"/>
    </location>
</feature>
<dbReference type="SUPFAM" id="SSF47384">
    <property type="entry name" value="Homodimeric domain of signal transducing histidine kinase"/>
    <property type="match status" value="1"/>
</dbReference>
<dbReference type="PROSITE" id="PS50113">
    <property type="entry name" value="PAC"/>
    <property type="match status" value="1"/>
</dbReference>
<protein>
    <recommendedName>
        <fullName evidence="2">histidine kinase</fullName>
        <ecNumber evidence="2">2.7.13.3</ecNumber>
    </recommendedName>
</protein>
<reference evidence="13 14" key="1">
    <citation type="submission" date="2016-08" db="EMBL/GenBank/DDBJ databases">
        <title>Complete genome sequence of Fictibacillus arsenicus G25-54, a strain with toxicity to nematodes and a potential arsenic-resistance activity.</title>
        <authorList>
            <person name="Zheng Z."/>
        </authorList>
    </citation>
    <scope>NUCLEOTIDE SEQUENCE [LARGE SCALE GENOMIC DNA]</scope>
    <source>
        <strain evidence="13 14">G25-54</strain>
    </source>
</reference>
<dbReference type="Gene3D" id="3.30.450.20">
    <property type="entry name" value="PAS domain"/>
    <property type="match status" value="1"/>
</dbReference>
<dbReference type="PROSITE" id="PS50112">
    <property type="entry name" value="PAS"/>
    <property type="match status" value="1"/>
</dbReference>
<dbReference type="InterPro" id="IPR001610">
    <property type="entry name" value="PAC"/>
</dbReference>
<dbReference type="PANTHER" id="PTHR43065">
    <property type="entry name" value="SENSOR HISTIDINE KINASE"/>
    <property type="match status" value="1"/>
</dbReference>
<dbReference type="InterPro" id="IPR000700">
    <property type="entry name" value="PAS-assoc_C"/>
</dbReference>
<evidence type="ECO:0000256" key="9">
    <source>
        <dbReference type="ARBA" id="ARBA00023012"/>
    </source>
</evidence>
<dbReference type="CDD" id="cd00130">
    <property type="entry name" value="PAS"/>
    <property type="match status" value="1"/>
</dbReference>
<dbReference type="InterPro" id="IPR035965">
    <property type="entry name" value="PAS-like_dom_sf"/>
</dbReference>
<dbReference type="PROSITE" id="PS50109">
    <property type="entry name" value="HIS_KIN"/>
    <property type="match status" value="1"/>
</dbReference>
<dbReference type="Pfam" id="PF13426">
    <property type="entry name" value="PAS_9"/>
    <property type="match status" value="1"/>
</dbReference>
<keyword evidence="8" id="KW-0749">Sporulation</keyword>
<evidence type="ECO:0000256" key="8">
    <source>
        <dbReference type="ARBA" id="ARBA00022969"/>
    </source>
</evidence>
<evidence type="ECO:0000256" key="2">
    <source>
        <dbReference type="ARBA" id="ARBA00012438"/>
    </source>
</evidence>
<dbReference type="InterPro" id="IPR004358">
    <property type="entry name" value="Sig_transdc_His_kin-like_C"/>
</dbReference>
<name>A0A1B1Z1Y7_9BACL</name>
<gene>
    <name evidence="13" type="ORF">ABE41_005600</name>
</gene>
<dbReference type="SMART" id="SM00388">
    <property type="entry name" value="HisKA"/>
    <property type="match status" value="1"/>
</dbReference>
<dbReference type="SUPFAM" id="SSF55874">
    <property type="entry name" value="ATPase domain of HSP90 chaperone/DNA topoisomerase II/histidine kinase"/>
    <property type="match status" value="1"/>
</dbReference>
<dbReference type="NCBIfam" id="TIGR00229">
    <property type="entry name" value="sensory_box"/>
    <property type="match status" value="1"/>
</dbReference>
<evidence type="ECO:0000259" key="12">
    <source>
        <dbReference type="PROSITE" id="PS50113"/>
    </source>
</evidence>
<dbReference type="Gene3D" id="3.30.565.10">
    <property type="entry name" value="Histidine kinase-like ATPase, C-terminal domain"/>
    <property type="match status" value="1"/>
</dbReference>
<dbReference type="KEGG" id="far:ABE41_005600"/>
<accession>A0A1B1Z1Y7</accession>
<dbReference type="Pfam" id="PF00512">
    <property type="entry name" value="HisKA"/>
    <property type="match status" value="1"/>
</dbReference>
<dbReference type="InterPro" id="IPR036890">
    <property type="entry name" value="HATPase_C_sf"/>
</dbReference>
<dbReference type="InterPro" id="IPR000014">
    <property type="entry name" value="PAS"/>
</dbReference>
<sequence length="512" mass="58524">MNTEVSLFGYMLQMRSHLLANKITEIHQLRNHSPEPDRKEIIEWRSKLFQHLGFALSEDYEKAQAEIQDWADFQEQKVPHEYSLTYYLNSVFYSRKLILCVLENEIKDNTVSPAALLEILKVIDPLLDHATSSLTNNYTKNTYSTETDEDLIITLEELKDFKFALNEATIFAVTDQNNTISYVNDHFCKISKYSRDELIGKNHGEIFKSGYHTEEYLNNILHSIQQGKVWKGEICNKAKDGTLYWVDTTIIPYLNFDGKTYKHISIQYDITEQKKTEEMLLKSEKLSLVGELAAGLAHEIRNPLTTIKGLVQVLQETTEDKKVVYSDIILTEIDRINYIVSEFMVLAKPHAIYFTECSLTDILKKVIYLLEAEANLKNVVIINDFNDEDVILYGEKNQLTQVFVNLLKNAMEALPNGGIIRVSTSLVKDKVRISIEDNGVGMTEEQVKKIGEPFYTTKATGTGLGLMVSYKIIQNHKGSISVKSELNKGTTFDITFPLIENNAMNTYSTTNK</sequence>
<dbReference type="InterPro" id="IPR003594">
    <property type="entry name" value="HATPase_dom"/>
</dbReference>
<comment type="catalytic activity">
    <reaction evidence="1">
        <text>ATP + protein L-histidine = ADP + protein N-phospho-L-histidine.</text>
        <dbReference type="EC" id="2.7.13.3"/>
    </reaction>
</comment>
<evidence type="ECO:0000259" key="11">
    <source>
        <dbReference type="PROSITE" id="PS50112"/>
    </source>
</evidence>
<dbReference type="InterPro" id="IPR003661">
    <property type="entry name" value="HisK_dim/P_dom"/>
</dbReference>
<keyword evidence="4" id="KW-0808">Transferase</keyword>
<keyword evidence="3" id="KW-0597">Phosphoprotein</keyword>
<dbReference type="SUPFAM" id="SSF55785">
    <property type="entry name" value="PYP-like sensor domain (PAS domain)"/>
    <property type="match status" value="1"/>
</dbReference>
<dbReference type="GO" id="GO:0030435">
    <property type="term" value="P:sporulation resulting in formation of a cellular spore"/>
    <property type="evidence" value="ECO:0007669"/>
    <property type="project" value="UniProtKB-KW"/>
</dbReference>
<evidence type="ECO:0000256" key="3">
    <source>
        <dbReference type="ARBA" id="ARBA00022553"/>
    </source>
</evidence>
<organism evidence="13 14">
    <name type="scientific">Fictibacillus arsenicus</name>
    <dbReference type="NCBI Taxonomy" id="255247"/>
    <lineage>
        <taxon>Bacteria</taxon>
        <taxon>Bacillati</taxon>
        <taxon>Bacillota</taxon>
        <taxon>Bacilli</taxon>
        <taxon>Bacillales</taxon>
        <taxon>Fictibacillaceae</taxon>
        <taxon>Fictibacillus</taxon>
    </lineage>
</organism>
<dbReference type="EC" id="2.7.13.3" evidence="2"/>
<evidence type="ECO:0000256" key="6">
    <source>
        <dbReference type="ARBA" id="ARBA00022777"/>
    </source>
</evidence>
<keyword evidence="9" id="KW-0902">Two-component regulatory system</keyword>
<dbReference type="CDD" id="cd00082">
    <property type="entry name" value="HisKA"/>
    <property type="match status" value="1"/>
</dbReference>
<proteinExistence type="predicted"/>
<dbReference type="PRINTS" id="PR00344">
    <property type="entry name" value="BCTRLSENSOR"/>
</dbReference>
<dbReference type="GO" id="GO:0000155">
    <property type="term" value="F:phosphorelay sensor kinase activity"/>
    <property type="evidence" value="ECO:0007669"/>
    <property type="project" value="InterPro"/>
</dbReference>
<dbReference type="PANTHER" id="PTHR43065:SF34">
    <property type="entry name" value="SPORULATION KINASE A"/>
    <property type="match status" value="1"/>
</dbReference>
<evidence type="ECO:0000256" key="5">
    <source>
        <dbReference type="ARBA" id="ARBA00022741"/>
    </source>
</evidence>
<dbReference type="AlphaFoldDB" id="A0A1B1Z1Y7"/>
<dbReference type="Proteomes" id="UP000077412">
    <property type="component" value="Chromosome"/>
</dbReference>
<keyword evidence="7" id="KW-0067">ATP-binding</keyword>
<dbReference type="InterPro" id="IPR005467">
    <property type="entry name" value="His_kinase_dom"/>
</dbReference>
<dbReference type="EMBL" id="CP016761">
    <property type="protein sequence ID" value="ANX11475.1"/>
    <property type="molecule type" value="Genomic_DNA"/>
</dbReference>